<protein>
    <recommendedName>
        <fullName evidence="2">Peptidoglycan binding-like domain-containing protein</fullName>
    </recommendedName>
</protein>
<reference evidence="3" key="1">
    <citation type="journal article" date="2014" name="Int. J. Syst. Evol. Microbiol.">
        <title>Complete genome sequence of Corynebacterium casei LMG S-19264T (=DSM 44701T), isolated from a smear-ripened cheese.</title>
        <authorList>
            <consortium name="US DOE Joint Genome Institute (JGI-PGF)"/>
            <person name="Walter F."/>
            <person name="Albersmeier A."/>
            <person name="Kalinowski J."/>
            <person name="Ruckert C."/>
        </authorList>
    </citation>
    <scope>NUCLEOTIDE SEQUENCE</scope>
    <source>
        <strain evidence="3">JCM 4633</strain>
    </source>
</reference>
<sequence>MQLTRTVRAAGIVAATAFLGLGGIATQAQASSQAPAGVPRYACNHTDDEPTLSVGSRGAAVKQAQCQLDSVLKRHVVVDGVFGTDTKNATKAFQQCAGLASDGIIGKDTWRELNHWWWNDIDCDK</sequence>
<evidence type="ECO:0000313" key="3">
    <source>
        <dbReference type="EMBL" id="GHC40224.1"/>
    </source>
</evidence>
<keyword evidence="1" id="KW-0732">Signal</keyword>
<dbReference type="SUPFAM" id="SSF47090">
    <property type="entry name" value="PGBD-like"/>
    <property type="match status" value="1"/>
</dbReference>
<reference evidence="3" key="2">
    <citation type="submission" date="2020-09" db="EMBL/GenBank/DDBJ databases">
        <authorList>
            <person name="Sun Q."/>
            <person name="Ohkuma M."/>
        </authorList>
    </citation>
    <scope>NUCLEOTIDE SEQUENCE</scope>
    <source>
        <strain evidence="3">JCM 4633</strain>
    </source>
</reference>
<accession>A0A918TAU7</accession>
<proteinExistence type="predicted"/>
<evidence type="ECO:0000259" key="2">
    <source>
        <dbReference type="Pfam" id="PF01471"/>
    </source>
</evidence>
<feature type="chain" id="PRO_5037931464" description="Peptidoglycan binding-like domain-containing protein" evidence="1">
    <location>
        <begin position="31"/>
        <end position="125"/>
    </location>
</feature>
<dbReference type="EMBL" id="BMVB01000003">
    <property type="protein sequence ID" value="GHC40224.1"/>
    <property type="molecule type" value="Genomic_DNA"/>
</dbReference>
<organism evidence="3 4">
    <name type="scientific">Streptomyces cinnamoneus</name>
    <name type="common">Streptoverticillium cinnamoneum</name>
    <dbReference type="NCBI Taxonomy" id="53446"/>
    <lineage>
        <taxon>Bacteria</taxon>
        <taxon>Bacillati</taxon>
        <taxon>Actinomycetota</taxon>
        <taxon>Actinomycetes</taxon>
        <taxon>Kitasatosporales</taxon>
        <taxon>Streptomycetaceae</taxon>
        <taxon>Streptomyces</taxon>
        <taxon>Streptomyces cinnamoneus group</taxon>
    </lineage>
</organism>
<gene>
    <name evidence="3" type="ORF">GCM10010507_12930</name>
</gene>
<dbReference type="RefSeq" id="WP_190108651.1">
    <property type="nucleotide sequence ID" value="NZ_BMVB01000003.1"/>
</dbReference>
<name>A0A918TAU7_STRCJ</name>
<feature type="domain" description="Peptidoglycan binding-like" evidence="2">
    <location>
        <begin position="57"/>
        <end position="113"/>
    </location>
</feature>
<dbReference type="Proteomes" id="UP000646244">
    <property type="component" value="Unassembled WGS sequence"/>
</dbReference>
<comment type="caution">
    <text evidence="3">The sequence shown here is derived from an EMBL/GenBank/DDBJ whole genome shotgun (WGS) entry which is preliminary data.</text>
</comment>
<dbReference type="Gene3D" id="1.10.101.10">
    <property type="entry name" value="PGBD-like superfamily/PGBD"/>
    <property type="match status" value="1"/>
</dbReference>
<dbReference type="InterPro" id="IPR036365">
    <property type="entry name" value="PGBD-like_sf"/>
</dbReference>
<dbReference type="AlphaFoldDB" id="A0A918TAU7"/>
<dbReference type="InterPro" id="IPR002477">
    <property type="entry name" value="Peptidoglycan-bd-like"/>
</dbReference>
<evidence type="ECO:0000256" key="1">
    <source>
        <dbReference type="SAM" id="SignalP"/>
    </source>
</evidence>
<dbReference type="InterPro" id="IPR036366">
    <property type="entry name" value="PGBDSf"/>
</dbReference>
<feature type="signal peptide" evidence="1">
    <location>
        <begin position="1"/>
        <end position="30"/>
    </location>
</feature>
<dbReference type="Pfam" id="PF01471">
    <property type="entry name" value="PG_binding_1"/>
    <property type="match status" value="1"/>
</dbReference>
<evidence type="ECO:0000313" key="4">
    <source>
        <dbReference type="Proteomes" id="UP000646244"/>
    </source>
</evidence>